<dbReference type="Pfam" id="PF21075">
    <property type="entry name" value="GDH_ACT1"/>
    <property type="match status" value="1"/>
</dbReference>
<sequence>MSTTAPELEAEKTQRLGEVARLAGDEMAELGITSQQAQEFLGHYFRHVDPDEVIRNDARTLLSMVRSHFRLAAQRPAGQTNLHAWWPTKAEDGWEVGQAVVQIVNDDRPFLVDTVSMEALRQGWQLREVYHPQFVVRRDRSGALTEVVHTDQAGERDVVPESWIQLELIPPLGADSDQAYADLETGLREVLNSVAEAVEDWQLMRRRMEETVQLLQDRPVPYPYAQVRSAMELLNWLNEDHFTFLGYREYTLVEADGADPRLEAVPDTGLGVLRADGEAEHPFHALPATDKEPQLVVVTKDNQTSRVHRPAHLDYVGVRVFGDNGEIVGERRFLGLFSASAYTESVERIPGLKDKARAILEHSGYAADSHGAKAIKATVESYPRDELFQARAEVLAPMIEQMSRLRERRQVRLFVRRDHYGRFVSCMVFLPRDRYTTRVRTAMEKILLERLGGDSVEFEARANESVLARLHFVVRMPAGEQAAADIDVPALERELAQAVRSWDDNFAERAAGNPSVARLAPLAAALPEGYKEDFSPRHALMDVAALAKLDADEAMAMVLYRPDQAGDRADLRLKVFRRGNTMTLSEVLPHLTRMGVTVIDERPYEIALPGNAHGMIYDFGIRIPGGAEALSGWTPDARNRFNDAFQAAYRGETESDRLNGLVISAGLDHRQIDWLRTISRYLQQAGTTWSQDYIAQALLGEVELAGALVELFAARFDPAVPAGEREQRVTSANERITELLDEVDSLDRDRILRAFWSVISAIVRTNAFRDDRQALAIKLLPRELDLLPEPRPAYEIFVCSPQLEGVHLRFGSVARGGLRWSDRREDFRTEVLGLVKAQMVKNTVIVPVGAKGGFYPKQLPDPAQDRQAWFEAGRASYRLFVNSLLDVTDNIIDGEIDPPTDVVRHDGDDPYLVVAADKGTATFSDTANEISVRRGFWLGDAFASGGSVGYDHKAMGITARGAWVSVQRHFREMGIDTQTEDFSCVGIGDMSGDVFGNGMLLSKHIKLVAAFNHQHIFLDPNPDPERTWTERKRLFDNQGNWGAYDTSLISEGGGIHSRQAKSIPITPQVREVLGLDEGVRAMAPTDLVNAILKAPVDLLWNGGIGTYVKASSETNAEVGDKANDGLRVNGDELRAKAVGEGGNLGLTQRGRIEYAAAGGRINTDFIDNSAGVDTSDHEVNIKILLSSEMAAGRLTDAERVELLESMTDEVADLVLAHNYDQNLTLANSAAQAAEMAGMHERWMQRMEEIGLLDRRIEAMPDSAEMERRIRAGRGLTAPELATLLSYSKILLEQEILASDLPDDPYLADRLIQYFPKPLRERYADQMPEHRLHREIITTVAVNRYVNSAGSTALYRLAEETGAKPADVIRAQLAARSIFRVGLHEVQSANLDNKIDAAVQTRMRLDLRRLVERGTRWLLARRRGTVDVQARIDEFAEGVQQVKAELDDLLVGRLAERHQKAAEELRADGVPDELAEVIAGTAVLHEALSMVQTAKATGRDVLTVARVHFAMAEDLALDTLLDRVSALPRQDRWDDMARGALREDLQQVRAQLTAEALSAAPGEDDPAQIIEAWSARVGDLAAARAAIEAVCGEGPDLARLSVGLRQVRTLLDTSPSTEEVAAERMVENA</sequence>
<dbReference type="InterPro" id="IPR007780">
    <property type="entry name" value="NAD_Glu_DH_bac"/>
</dbReference>
<reference evidence="6 7" key="1">
    <citation type="submission" date="2017-07" db="EMBL/GenBank/DDBJ databases">
        <title>Draft whole genome sequences of clinical Proprionibacteriaceae strains.</title>
        <authorList>
            <person name="Bernier A.-M."/>
            <person name="Bernard K."/>
            <person name="Domingo M.-C."/>
        </authorList>
    </citation>
    <scope>NUCLEOTIDE SEQUENCE [LARGE SCALE GENOMIC DNA]</scope>
    <source>
        <strain evidence="6 7">NML 030167</strain>
    </source>
</reference>
<feature type="domain" description="NAD-glutamate dehydrogenase catalytic" evidence="1">
    <location>
        <begin position="736"/>
        <end position="1227"/>
    </location>
</feature>
<name>A0A255GF46_9ACTN</name>
<organism evidence="6 7">
    <name type="scientific">Enemella evansiae</name>
    <dbReference type="NCBI Taxonomy" id="2016499"/>
    <lineage>
        <taxon>Bacteria</taxon>
        <taxon>Bacillati</taxon>
        <taxon>Actinomycetota</taxon>
        <taxon>Actinomycetes</taxon>
        <taxon>Propionibacteriales</taxon>
        <taxon>Propionibacteriaceae</taxon>
        <taxon>Enemella</taxon>
    </lineage>
</organism>
<dbReference type="Pfam" id="PF21077">
    <property type="entry name" value="GDH_ACT3"/>
    <property type="match status" value="1"/>
</dbReference>
<evidence type="ECO:0000259" key="4">
    <source>
        <dbReference type="Pfam" id="PF21076"/>
    </source>
</evidence>
<dbReference type="InterPro" id="IPR049056">
    <property type="entry name" value="NAD_Glu_DH_HM3"/>
</dbReference>
<dbReference type="PANTHER" id="PTHR43403:SF1">
    <property type="entry name" value="NAD-SPECIFIC GLUTAMATE DEHYDROGENASE"/>
    <property type="match status" value="1"/>
</dbReference>
<dbReference type="InterPro" id="IPR046346">
    <property type="entry name" value="Aminoacid_DH-like_N_sf"/>
</dbReference>
<dbReference type="OrthoDB" id="9758052at2"/>
<dbReference type="InterPro" id="IPR024727">
    <property type="entry name" value="NAD_Glu_DH_N_ACT1"/>
</dbReference>
<feature type="domain" description="NAD-glutamate dehydrogenase ACT2" evidence="4">
    <location>
        <begin position="412"/>
        <end position="503"/>
    </location>
</feature>
<proteinExistence type="predicted"/>
<dbReference type="InterPro" id="IPR028971">
    <property type="entry name" value="NAD-GDH_cat"/>
</dbReference>
<dbReference type="GO" id="GO:0006538">
    <property type="term" value="P:L-glutamate catabolic process"/>
    <property type="evidence" value="ECO:0007669"/>
    <property type="project" value="InterPro"/>
</dbReference>
<dbReference type="GO" id="GO:0004069">
    <property type="term" value="F:L-aspartate:2-oxoglutarate aminotransferase activity"/>
    <property type="evidence" value="ECO:0007669"/>
    <property type="project" value="InterPro"/>
</dbReference>
<evidence type="ECO:0000259" key="2">
    <source>
        <dbReference type="Pfam" id="PF21074"/>
    </source>
</evidence>
<evidence type="ECO:0000313" key="7">
    <source>
        <dbReference type="Proteomes" id="UP000215896"/>
    </source>
</evidence>
<feature type="domain" description="NAD-specific glutamate dehydrogenase C-terminal" evidence="2">
    <location>
        <begin position="1272"/>
        <end position="1607"/>
    </location>
</feature>
<dbReference type="PANTHER" id="PTHR43403">
    <property type="entry name" value="NAD-SPECIFIC GLUTAMATE DEHYDROGENASE"/>
    <property type="match status" value="1"/>
</dbReference>
<feature type="domain" description="NAD-glutamate dehydrogenase ACT3" evidence="5">
    <location>
        <begin position="555"/>
        <end position="628"/>
    </location>
</feature>
<dbReference type="InterPro" id="IPR049062">
    <property type="entry name" value="NAD_Glu_DH_ACT2"/>
</dbReference>
<dbReference type="RefSeq" id="WP_094405270.1">
    <property type="nucleotide sequence ID" value="NZ_NMVN01000016.1"/>
</dbReference>
<dbReference type="Pfam" id="PF21078">
    <property type="entry name" value="GDH_HM3"/>
    <property type="match status" value="1"/>
</dbReference>
<dbReference type="PIRSF" id="PIRSF036761">
    <property type="entry name" value="GDH_Mll4104"/>
    <property type="match status" value="1"/>
</dbReference>
<dbReference type="Pfam" id="PF21076">
    <property type="entry name" value="GDH_ACT2"/>
    <property type="match status" value="1"/>
</dbReference>
<comment type="caution">
    <text evidence="6">The sequence shown here is derived from an EMBL/GenBank/DDBJ whole genome shotgun (WGS) entry which is preliminary data.</text>
</comment>
<evidence type="ECO:0000259" key="3">
    <source>
        <dbReference type="Pfam" id="PF21075"/>
    </source>
</evidence>
<protein>
    <submittedName>
        <fullName evidence="6">NAD-glutamate dehydrogenase</fullName>
    </submittedName>
</protein>
<dbReference type="Gene3D" id="3.40.50.720">
    <property type="entry name" value="NAD(P)-binding Rossmann-like Domain"/>
    <property type="match status" value="1"/>
</dbReference>
<gene>
    <name evidence="6" type="ORF">CGZ94_07730</name>
</gene>
<keyword evidence="7" id="KW-1185">Reference proteome</keyword>
<feature type="domain" description="NAD-glutamate dehydrogenase N-terminal ACT1" evidence="3">
    <location>
        <begin position="40"/>
        <end position="168"/>
    </location>
</feature>
<dbReference type="Proteomes" id="UP000215896">
    <property type="component" value="Unassembled WGS sequence"/>
</dbReference>
<accession>A0A255GF46</accession>
<evidence type="ECO:0000259" key="5">
    <source>
        <dbReference type="Pfam" id="PF21077"/>
    </source>
</evidence>
<dbReference type="Pfam" id="PF21073">
    <property type="entry name" value="GDH_HM1"/>
    <property type="match status" value="1"/>
</dbReference>
<dbReference type="InterPro" id="IPR036291">
    <property type="entry name" value="NAD(P)-bd_dom_sf"/>
</dbReference>
<dbReference type="InterPro" id="IPR049059">
    <property type="entry name" value="NAD_Glu_DH_HM1"/>
</dbReference>
<dbReference type="SUPFAM" id="SSF51735">
    <property type="entry name" value="NAD(P)-binding Rossmann-fold domains"/>
    <property type="match status" value="1"/>
</dbReference>
<evidence type="ECO:0000313" key="6">
    <source>
        <dbReference type="EMBL" id="OYO14477.1"/>
    </source>
</evidence>
<dbReference type="EMBL" id="NMVO01000012">
    <property type="protein sequence ID" value="OYO14477.1"/>
    <property type="molecule type" value="Genomic_DNA"/>
</dbReference>
<dbReference type="InterPro" id="IPR049058">
    <property type="entry name" value="NAD_Glu_DH_HM2"/>
</dbReference>
<dbReference type="Pfam" id="PF21079">
    <property type="entry name" value="GDH_HM2"/>
    <property type="match status" value="1"/>
</dbReference>
<dbReference type="SUPFAM" id="SSF53223">
    <property type="entry name" value="Aminoacid dehydrogenase-like, N-terminal domain"/>
    <property type="match status" value="1"/>
</dbReference>
<evidence type="ECO:0000259" key="1">
    <source>
        <dbReference type="Pfam" id="PF05088"/>
    </source>
</evidence>
<dbReference type="Pfam" id="PF05088">
    <property type="entry name" value="Bac_GDH_CD"/>
    <property type="match status" value="1"/>
</dbReference>
<dbReference type="Pfam" id="PF21074">
    <property type="entry name" value="GDH_C"/>
    <property type="match status" value="1"/>
</dbReference>
<dbReference type="GO" id="GO:0004352">
    <property type="term" value="F:glutamate dehydrogenase (NAD+) activity"/>
    <property type="evidence" value="ECO:0007669"/>
    <property type="project" value="InterPro"/>
</dbReference>
<dbReference type="InterPro" id="IPR049064">
    <property type="entry name" value="NAD_Glu_DH_ACT3"/>
</dbReference>
<dbReference type="InterPro" id="IPR048381">
    <property type="entry name" value="GDH_C"/>
</dbReference>